<reference evidence="1" key="1">
    <citation type="submission" date="2020-03" db="EMBL/GenBank/DDBJ databases">
        <title>The deep terrestrial virosphere.</title>
        <authorList>
            <person name="Holmfeldt K."/>
            <person name="Nilsson E."/>
            <person name="Simone D."/>
            <person name="Lopez-Fernandez M."/>
            <person name="Wu X."/>
            <person name="de Brujin I."/>
            <person name="Lundin D."/>
            <person name="Andersson A."/>
            <person name="Bertilsson S."/>
            <person name="Dopson M."/>
        </authorList>
    </citation>
    <scope>NUCLEOTIDE SEQUENCE</scope>
    <source>
        <strain evidence="1">MM415B02607</strain>
    </source>
</reference>
<organism evidence="1">
    <name type="scientific">viral metagenome</name>
    <dbReference type="NCBI Taxonomy" id="1070528"/>
    <lineage>
        <taxon>unclassified sequences</taxon>
        <taxon>metagenomes</taxon>
        <taxon>organismal metagenomes</taxon>
    </lineage>
</organism>
<gene>
    <name evidence="1" type="ORF">MM415B02607_0002</name>
</gene>
<name>A0A6M3L7F9_9ZZZZ</name>
<dbReference type="AlphaFoldDB" id="A0A6M3L7F9"/>
<proteinExistence type="predicted"/>
<protein>
    <submittedName>
        <fullName evidence="1">Uncharacterized protein</fullName>
    </submittedName>
</protein>
<accession>A0A6M3L7F9</accession>
<dbReference type="EMBL" id="MT142824">
    <property type="protein sequence ID" value="QJA89108.1"/>
    <property type="molecule type" value="Genomic_DNA"/>
</dbReference>
<sequence>MNIPVRGLYLYTSERVAGSDLEAKVLSGVRDDPILGKVHYIYFFPPTKEMLRTVLEKCIRSLQDQLNNIDPEWKEERSNEDA</sequence>
<evidence type="ECO:0000313" key="1">
    <source>
        <dbReference type="EMBL" id="QJA89108.1"/>
    </source>
</evidence>